<keyword evidence="6 11" id="KW-0812">Transmembrane</keyword>
<comment type="similarity">
    <text evidence="9">Belongs to the GSP H family.</text>
</comment>
<evidence type="ECO:0000256" key="2">
    <source>
        <dbReference type="ARBA" id="ARBA00021549"/>
    </source>
</evidence>
<reference evidence="13 14" key="1">
    <citation type="submission" date="2022-10" db="EMBL/GenBank/DDBJ databases">
        <title>Pararhodobacter sp. nov., isolated from marine algae.</title>
        <authorList>
            <person name="Choi B.J."/>
            <person name="Kim J.M."/>
            <person name="Lee J.K."/>
            <person name="Choi D.G."/>
            <person name="Jeon C.O."/>
        </authorList>
    </citation>
    <scope>NUCLEOTIDE SEQUENCE [LARGE SCALE GENOMIC DNA]</scope>
    <source>
        <strain evidence="13 14">ZQ420</strain>
    </source>
</reference>
<evidence type="ECO:0000256" key="9">
    <source>
        <dbReference type="ARBA" id="ARBA00025772"/>
    </source>
</evidence>
<dbReference type="PRINTS" id="PR00885">
    <property type="entry name" value="BCTERIALGSPH"/>
</dbReference>
<dbReference type="SUPFAM" id="SSF54523">
    <property type="entry name" value="Pili subunits"/>
    <property type="match status" value="1"/>
</dbReference>
<dbReference type="InterPro" id="IPR022346">
    <property type="entry name" value="T2SS_GspH"/>
</dbReference>
<dbReference type="EMBL" id="JAPDFL010000001">
    <property type="protein sequence ID" value="MCW1931660.1"/>
    <property type="molecule type" value="Genomic_DNA"/>
</dbReference>
<evidence type="ECO:0000256" key="1">
    <source>
        <dbReference type="ARBA" id="ARBA00004377"/>
    </source>
</evidence>
<dbReference type="NCBIfam" id="TIGR02532">
    <property type="entry name" value="IV_pilin_GFxxxE"/>
    <property type="match status" value="1"/>
</dbReference>
<dbReference type="InterPro" id="IPR012902">
    <property type="entry name" value="N_methyl_site"/>
</dbReference>
<name>A0ABT3GVV8_9RHOB</name>
<gene>
    <name evidence="13" type="ORF">OKW52_05140</name>
</gene>
<protein>
    <recommendedName>
        <fullName evidence="2">Type II secretion system protein H</fullName>
    </recommendedName>
    <alternativeName>
        <fullName evidence="10">General secretion pathway protein H</fullName>
    </alternativeName>
</protein>
<evidence type="ECO:0000256" key="6">
    <source>
        <dbReference type="ARBA" id="ARBA00022692"/>
    </source>
</evidence>
<feature type="transmembrane region" description="Helical" evidence="11">
    <location>
        <begin position="21"/>
        <end position="47"/>
    </location>
</feature>
<evidence type="ECO:0000313" key="14">
    <source>
        <dbReference type="Proteomes" id="UP001208938"/>
    </source>
</evidence>
<keyword evidence="4" id="KW-0488">Methylation</keyword>
<keyword evidence="14" id="KW-1185">Reference proteome</keyword>
<evidence type="ECO:0000256" key="7">
    <source>
        <dbReference type="ARBA" id="ARBA00022989"/>
    </source>
</evidence>
<comment type="subcellular location">
    <subcellularLocation>
        <location evidence="1">Cell inner membrane</location>
        <topology evidence="1">Single-pass membrane protein</topology>
    </subcellularLocation>
</comment>
<keyword evidence="5" id="KW-0997">Cell inner membrane</keyword>
<dbReference type="InterPro" id="IPR045584">
    <property type="entry name" value="Pilin-like"/>
</dbReference>
<dbReference type="InterPro" id="IPR002416">
    <property type="entry name" value="T2SS_protein-GspH"/>
</dbReference>
<evidence type="ECO:0000256" key="3">
    <source>
        <dbReference type="ARBA" id="ARBA00022475"/>
    </source>
</evidence>
<dbReference type="Proteomes" id="UP001208938">
    <property type="component" value="Unassembled WGS sequence"/>
</dbReference>
<keyword evidence="8 11" id="KW-0472">Membrane</keyword>
<dbReference type="Pfam" id="PF12019">
    <property type="entry name" value="GspH"/>
    <property type="match status" value="1"/>
</dbReference>
<evidence type="ECO:0000259" key="12">
    <source>
        <dbReference type="Pfam" id="PF12019"/>
    </source>
</evidence>
<proteinExistence type="inferred from homology"/>
<evidence type="ECO:0000256" key="5">
    <source>
        <dbReference type="ARBA" id="ARBA00022519"/>
    </source>
</evidence>
<organism evidence="13 14">
    <name type="scientific">Pararhodobacter zhoushanensis</name>
    <dbReference type="NCBI Taxonomy" id="2479545"/>
    <lineage>
        <taxon>Bacteria</taxon>
        <taxon>Pseudomonadati</taxon>
        <taxon>Pseudomonadota</taxon>
        <taxon>Alphaproteobacteria</taxon>
        <taxon>Rhodobacterales</taxon>
        <taxon>Paracoccaceae</taxon>
        <taxon>Pararhodobacter</taxon>
    </lineage>
</organism>
<evidence type="ECO:0000256" key="11">
    <source>
        <dbReference type="SAM" id="Phobius"/>
    </source>
</evidence>
<keyword evidence="3" id="KW-1003">Cell membrane</keyword>
<keyword evidence="7 11" id="KW-1133">Transmembrane helix</keyword>
<evidence type="ECO:0000256" key="8">
    <source>
        <dbReference type="ARBA" id="ARBA00023136"/>
    </source>
</evidence>
<comment type="caution">
    <text evidence="13">The sequence shown here is derived from an EMBL/GenBank/DDBJ whole genome shotgun (WGS) entry which is preliminary data.</text>
</comment>
<evidence type="ECO:0000256" key="10">
    <source>
        <dbReference type="ARBA" id="ARBA00030775"/>
    </source>
</evidence>
<dbReference type="Pfam" id="PF07963">
    <property type="entry name" value="N_methyl"/>
    <property type="match status" value="1"/>
</dbReference>
<feature type="domain" description="General secretion pathway GspH" evidence="12">
    <location>
        <begin position="55"/>
        <end position="156"/>
    </location>
</feature>
<dbReference type="Gene3D" id="3.55.40.10">
    <property type="entry name" value="minor pseudopilin epsh domain"/>
    <property type="match status" value="1"/>
</dbReference>
<dbReference type="RefSeq" id="WP_264504754.1">
    <property type="nucleotide sequence ID" value="NZ_JAPDFL010000001.1"/>
</dbReference>
<dbReference type="PROSITE" id="PS00409">
    <property type="entry name" value="PROKAR_NTER_METHYL"/>
    <property type="match status" value="1"/>
</dbReference>
<accession>A0ABT3GVV8</accession>
<sequence length="171" mass="17818">MRISPAGRPNRRRRSASGFTLIELLVVITLIAILAVGTGLSAGGVFARPSGVSDAARLEQGIERARDAALLGRTVTGIYPRADGWVLAKLDSAGTWVRIGAPLVLRGASVSWQIDGRPYLPGLTAPRAQDAPPIRFAADGRSTPFTVALSSGTTRRTCSAANAEALQCAAP</sequence>
<evidence type="ECO:0000313" key="13">
    <source>
        <dbReference type="EMBL" id="MCW1931660.1"/>
    </source>
</evidence>
<evidence type="ECO:0000256" key="4">
    <source>
        <dbReference type="ARBA" id="ARBA00022481"/>
    </source>
</evidence>